<evidence type="ECO:0000313" key="1">
    <source>
        <dbReference type="EMBL" id="TDQ65166.1"/>
    </source>
</evidence>
<name>A0A4R6VRH7_9PSEU</name>
<evidence type="ECO:0000313" key="2">
    <source>
        <dbReference type="Proteomes" id="UP000295705"/>
    </source>
</evidence>
<sequence>MGATRRGQPGWSGSVQRVIRCDTRLVASYYSQRLGRGPLANPSLQDVARVLTLAVNEMQRLEYLQEWFGKDCVDNPDDLGKSAMPLVDYIEVETGRRNAWPIAEDFGPKLAEEFEPSLQPWEDELFDLMEFFFLHVSAGVTGDFHNYNGCGWHYEVFDPGPARQRFRDRLNRTLSSYGDGFRLSNEGRVERTAETGLDELLDTPIRTKDPAIAERVAGAVALFRNRNRSPDDLRNAVRNTFDALEKMRPEIKVHMMKGDEGALFEIANKYTVRHLDAKQRGEYDSALWHSWMFYVNLSTIHLMTRTISREDARR</sequence>
<dbReference type="AlphaFoldDB" id="A0A4R6VRH7"/>
<keyword evidence="2" id="KW-1185">Reference proteome</keyword>
<accession>A0A4R6VRH7</accession>
<reference evidence="1 2" key="1">
    <citation type="submission" date="2019-03" db="EMBL/GenBank/DDBJ databases">
        <title>Genomic Encyclopedia of Type Strains, Phase IV (KMG-IV): sequencing the most valuable type-strain genomes for metagenomic binning, comparative biology and taxonomic classification.</title>
        <authorList>
            <person name="Goeker M."/>
        </authorList>
    </citation>
    <scope>NUCLEOTIDE SEQUENCE [LARGE SCALE GENOMIC DNA]</scope>
    <source>
        <strain evidence="1 2">DSM 45775</strain>
    </source>
</reference>
<dbReference type="Proteomes" id="UP000295705">
    <property type="component" value="Unassembled WGS sequence"/>
</dbReference>
<gene>
    <name evidence="1" type="ORF">EV188_101415</name>
</gene>
<organism evidence="1 2">
    <name type="scientific">Actinomycetospora succinea</name>
    <dbReference type="NCBI Taxonomy" id="663603"/>
    <lineage>
        <taxon>Bacteria</taxon>
        <taxon>Bacillati</taxon>
        <taxon>Actinomycetota</taxon>
        <taxon>Actinomycetes</taxon>
        <taxon>Pseudonocardiales</taxon>
        <taxon>Pseudonocardiaceae</taxon>
        <taxon>Actinomycetospora</taxon>
    </lineage>
</organism>
<proteinExistence type="predicted"/>
<comment type="caution">
    <text evidence="1">The sequence shown here is derived from an EMBL/GenBank/DDBJ whole genome shotgun (WGS) entry which is preliminary data.</text>
</comment>
<dbReference type="EMBL" id="SNYO01000001">
    <property type="protein sequence ID" value="TDQ65166.1"/>
    <property type="molecule type" value="Genomic_DNA"/>
</dbReference>
<protein>
    <submittedName>
        <fullName evidence="1">Uncharacterized protein</fullName>
    </submittedName>
</protein>